<keyword evidence="1" id="KW-0812">Transmembrane</keyword>
<dbReference type="PANTHER" id="PTHR14248">
    <property type="entry name" value="CYCLIN Y, ISOFORM A"/>
    <property type="match status" value="1"/>
</dbReference>
<gene>
    <name evidence="3" type="primary">U6500O03210</name>
    <name evidence="3" type="ORF">SEUBUCD650_0O03210</name>
</gene>
<dbReference type="SUPFAM" id="SSF50729">
    <property type="entry name" value="PH domain-like"/>
    <property type="match status" value="1"/>
</dbReference>
<feature type="domain" description="PH" evidence="2">
    <location>
        <begin position="310"/>
        <end position="424"/>
    </location>
</feature>
<proteinExistence type="predicted"/>
<name>A0ABN8VNT0_SACEU</name>
<dbReference type="EMBL" id="OX291505">
    <property type="protein sequence ID" value="CAI1733345.1"/>
    <property type="molecule type" value="Genomic_DNA"/>
</dbReference>
<dbReference type="CDD" id="cd07609">
    <property type="entry name" value="BAR_SIP3_fungi"/>
    <property type="match status" value="1"/>
</dbReference>
<accession>A0ABN8VNT0</accession>
<dbReference type="InterPro" id="IPR001849">
    <property type="entry name" value="PH_domain"/>
</dbReference>
<dbReference type="InterPro" id="IPR004148">
    <property type="entry name" value="BAR_dom"/>
</dbReference>
<keyword evidence="1" id="KW-0472">Membrane</keyword>
<evidence type="ECO:0000313" key="4">
    <source>
        <dbReference type="Proteomes" id="UP001152964"/>
    </source>
</evidence>
<dbReference type="InterPro" id="IPR011993">
    <property type="entry name" value="PH-like_dom_sf"/>
</dbReference>
<dbReference type="InterPro" id="IPR027267">
    <property type="entry name" value="AH/BAR_dom_sf"/>
</dbReference>
<dbReference type="Pfam" id="PF16746">
    <property type="entry name" value="BAR_3"/>
    <property type="match status" value="1"/>
</dbReference>
<evidence type="ECO:0000313" key="3">
    <source>
        <dbReference type="EMBL" id="CAI1733345.1"/>
    </source>
</evidence>
<dbReference type="Proteomes" id="UP001152964">
    <property type="component" value="Chromosome 15"/>
</dbReference>
<dbReference type="Gene3D" id="1.20.1270.60">
    <property type="entry name" value="Arfaptin homology (AH) domain/BAR domain"/>
    <property type="match status" value="1"/>
</dbReference>
<evidence type="ECO:0000256" key="1">
    <source>
        <dbReference type="SAM" id="Phobius"/>
    </source>
</evidence>
<feature type="transmembrane region" description="Helical" evidence="1">
    <location>
        <begin position="1066"/>
        <end position="1088"/>
    </location>
</feature>
<dbReference type="Gene3D" id="2.30.29.30">
    <property type="entry name" value="Pleckstrin-homology domain (PH domain)/Phosphotyrosine-binding domain (PTB)"/>
    <property type="match status" value="1"/>
</dbReference>
<sequence>MMHEPKAELRLITVAFNEASTDSPSFRASVNYFHTKMESLNGWLQNAVDYVENTYRPSFEDFQRIKETLFSQLLPSPILLSNGFVSNQAYTPLLVRDFAKDINDLSNTVLKIILGDENSQYTTALTALSSDAIDPYLSSRKNFEYYQRKHDSFMNDFLASSNDGDSLTPQNLQNETLKLFDIKHKYVEASLDLVEAISLMKVNLDKFLVETIDIIRKNNKITTKDTKDVTDITPELTETLKEWSDWIENNRQTFQALSSKSSEAKRAILKLTLARLKPSRLLQDYDLNVIQNLKFNSPKSASGKVIHEQKGISGWLYMRTTVGHNPKRVVWVRRWCFLHNSIFGVFSLSPNKTYVEETDKFGILWISVEYLPKKSRNFCFKLKIQNPNNKTGEENTHIDIILQAESVGELKAWIGMFNFHKQYALSIKDTNNPRYQLAIKKIEPQFFEFASSTSTSTDKLLTSLSGSTLTLVEELKKNYLSENDIDSIIDNRAYHLKVISTPIFTQLTQLALFSTYLSVSSYYPGATQANVWGAANWNDFSYLYNPIGDKSVHEPPKVSSASRFSVTYPEYYPYNMKIDDIQFRSIFFSVNYDFLEVPKELVLLRYSSVWYPNNKQKFSSMAFVTLNNIYVYLNISGFSYLRKIDLLDIDSIEYDRGPKHASSRMLHMQKSDGVKFNMSIFFTDRRAVASKLQFLVENKAMHGPKGEKEVLEVFQRLDEEIKNERNVIKNNLSEVELYSKEHGHFLKNTYDLHFENTEETPVELMSRKVRLEGEAQFYFQDNYRVGSKTLFHVLFGDKSQVFPSSLFLCKKGSNMNNSTYWECIKHTEQDDNCQFELVRKLQFQLNRTSNYIKEQFCLKNDNDNYKISLAQRIVKIKQNYYYEVNEGPFIVKFPLCHPLVVSVKFIIAECITSQGESLKKCDLAILYNFKFIESVDQMDTKVKKLWLLENIHLGWVLRFCKIEHFAINKKVREYLKKFNDRERMSDVIKLCGFLGVLPTKSSQSKKKTDYNVQPVQINYDFLLLLKIITKLAVFYLSGFIIRTTRILIAIIMLICRCFAKFNKSLYYGLLMSALINLVFVGKSIHSYFSVKRAETLFQNYANGGQAELQIMHRSLTVPDLNVLTEKMIDDDDQAGVVFRRFGEEENSYQYKETRQEIAIKRNQVLVDLRILQSTENELVQGSYRKFLITERDKCLTTKTEMPELWMNDPKLQGYCNECFAEYERLSTIPV</sequence>
<dbReference type="InterPro" id="IPR042067">
    <property type="entry name" value="Sip3_PH"/>
</dbReference>
<feature type="transmembrane region" description="Helical" evidence="1">
    <location>
        <begin position="1032"/>
        <end position="1054"/>
    </location>
</feature>
<dbReference type="SUPFAM" id="SSF103657">
    <property type="entry name" value="BAR/IMD domain-like"/>
    <property type="match status" value="1"/>
</dbReference>
<keyword evidence="1" id="KW-1133">Transmembrane helix</keyword>
<keyword evidence="4" id="KW-1185">Reference proteome</keyword>
<dbReference type="Pfam" id="PF00169">
    <property type="entry name" value="PH"/>
    <property type="match status" value="1"/>
</dbReference>
<evidence type="ECO:0000259" key="2">
    <source>
        <dbReference type="SMART" id="SM00233"/>
    </source>
</evidence>
<dbReference type="CDD" id="cd13280">
    <property type="entry name" value="PH_SIP3"/>
    <property type="match status" value="1"/>
</dbReference>
<dbReference type="SMART" id="SM00233">
    <property type="entry name" value="PH"/>
    <property type="match status" value="1"/>
</dbReference>
<dbReference type="InterPro" id="IPR039463">
    <property type="entry name" value="Sip3/Lam1_BAR"/>
</dbReference>
<organism evidence="3 4">
    <name type="scientific">Saccharomyces eubayanus</name>
    <name type="common">Yeast</name>
    <dbReference type="NCBI Taxonomy" id="1080349"/>
    <lineage>
        <taxon>Eukaryota</taxon>
        <taxon>Fungi</taxon>
        <taxon>Dikarya</taxon>
        <taxon>Ascomycota</taxon>
        <taxon>Saccharomycotina</taxon>
        <taxon>Saccharomycetes</taxon>
        <taxon>Saccharomycetales</taxon>
        <taxon>Saccharomycetaceae</taxon>
        <taxon>Saccharomyces</taxon>
    </lineage>
</organism>
<reference evidence="3" key="1">
    <citation type="submission" date="2022-08" db="EMBL/GenBank/DDBJ databases">
        <authorList>
            <person name="Byrne P K."/>
        </authorList>
    </citation>
    <scope>NUCLEOTIDE SEQUENCE</scope>
    <source>
        <strain evidence="3">UCD650</strain>
    </source>
</reference>
<protein>
    <recommendedName>
        <fullName evidence="2">PH domain-containing protein</fullName>
    </recommendedName>
</protein>